<dbReference type="Proteomes" id="UP000053593">
    <property type="component" value="Unassembled WGS sequence"/>
</dbReference>
<dbReference type="HOGENOM" id="CLU_2504001_0_0_1"/>
<organism evidence="1 2">
    <name type="scientific">Collybiopsis luxurians FD-317 M1</name>
    <dbReference type="NCBI Taxonomy" id="944289"/>
    <lineage>
        <taxon>Eukaryota</taxon>
        <taxon>Fungi</taxon>
        <taxon>Dikarya</taxon>
        <taxon>Basidiomycota</taxon>
        <taxon>Agaricomycotina</taxon>
        <taxon>Agaricomycetes</taxon>
        <taxon>Agaricomycetidae</taxon>
        <taxon>Agaricales</taxon>
        <taxon>Marasmiineae</taxon>
        <taxon>Omphalotaceae</taxon>
        <taxon>Collybiopsis</taxon>
        <taxon>Collybiopsis luxurians</taxon>
    </lineage>
</organism>
<name>A0A0D0B908_9AGAR</name>
<reference evidence="1 2" key="1">
    <citation type="submission" date="2014-04" db="EMBL/GenBank/DDBJ databases">
        <title>Evolutionary Origins and Diversification of the Mycorrhizal Mutualists.</title>
        <authorList>
            <consortium name="DOE Joint Genome Institute"/>
            <consortium name="Mycorrhizal Genomics Consortium"/>
            <person name="Kohler A."/>
            <person name="Kuo A."/>
            <person name="Nagy L.G."/>
            <person name="Floudas D."/>
            <person name="Copeland A."/>
            <person name="Barry K.W."/>
            <person name="Cichocki N."/>
            <person name="Veneault-Fourrey C."/>
            <person name="LaButti K."/>
            <person name="Lindquist E.A."/>
            <person name="Lipzen A."/>
            <person name="Lundell T."/>
            <person name="Morin E."/>
            <person name="Murat C."/>
            <person name="Riley R."/>
            <person name="Ohm R."/>
            <person name="Sun H."/>
            <person name="Tunlid A."/>
            <person name="Henrissat B."/>
            <person name="Grigoriev I.V."/>
            <person name="Hibbett D.S."/>
            <person name="Martin F."/>
        </authorList>
    </citation>
    <scope>NUCLEOTIDE SEQUENCE [LARGE SCALE GENOMIC DNA]</scope>
    <source>
        <strain evidence="1 2">FD-317 M1</strain>
    </source>
</reference>
<evidence type="ECO:0000313" key="1">
    <source>
        <dbReference type="EMBL" id="KIK60035.1"/>
    </source>
</evidence>
<proteinExistence type="predicted"/>
<protein>
    <submittedName>
        <fullName evidence="1">Uncharacterized protein</fullName>
    </submittedName>
</protein>
<accession>A0A0D0B908</accession>
<dbReference type="EMBL" id="KN834777">
    <property type="protein sequence ID" value="KIK60035.1"/>
    <property type="molecule type" value="Genomic_DNA"/>
</dbReference>
<dbReference type="AlphaFoldDB" id="A0A0D0B908"/>
<feature type="non-terminal residue" evidence="1">
    <location>
        <position position="1"/>
    </location>
</feature>
<gene>
    <name evidence="1" type="ORF">GYMLUDRAFT_168685</name>
</gene>
<keyword evidence="2" id="KW-1185">Reference proteome</keyword>
<sequence>KAHTLQNLKSVFTCATTVGNKTRSKSLKSFYGIKDTFQDHFTDLVFAFEKSLWGTGLEKQAQVDNLVSKFPTDVYSPVWQIRGEF</sequence>
<evidence type="ECO:0000313" key="2">
    <source>
        <dbReference type="Proteomes" id="UP000053593"/>
    </source>
</evidence>